<dbReference type="EMBL" id="GG745328">
    <property type="protein sequence ID" value="KNE55034.1"/>
    <property type="molecule type" value="Genomic_DNA"/>
</dbReference>
<gene>
    <name evidence="2" type="ORF">AMAG_00971</name>
</gene>
<sequence>MKFSTVVAAVVASLAAVSGVTAADASPTNLSPIVAGKPSMMHEKKNIKCRHLPTTSPAFRRATKMTVPQLKAKIRSLPAGSPLRRMYECRLATVKRTKTQKLMSVASPHPDNLMLTPFGEQGVRMGVSCTPDRVSCRVTRDGITRGSGAVHRYGFQTRLPIVIPTGADYVTILAQVRVDAMAPSATSSVCRPYTKSITLLHGVQPLRRIEVPRGQTGMPAGVYEPLSITVPASILRRNGMAPIVIRAAHDHASTTNMCLDRSYLEVKNFKVVFHDDDDPLPSGIPSYKHLVPLRGTAYSVAEDAYDYDAFNDDAHDGSDFLVDEDAFGEDMWDDGTGFSLLDGASTYATVYQAGPTPDMTEFNEAGNFSVADGTMEDEE</sequence>
<reference evidence="3" key="2">
    <citation type="submission" date="2009-11" db="EMBL/GenBank/DDBJ databases">
        <title>The Genome Sequence of Allomyces macrogynus strain ATCC 38327.</title>
        <authorList>
            <consortium name="The Broad Institute Genome Sequencing Platform"/>
            <person name="Russ C."/>
            <person name="Cuomo C."/>
            <person name="Shea T."/>
            <person name="Young S.K."/>
            <person name="Zeng Q."/>
            <person name="Koehrsen M."/>
            <person name="Haas B."/>
            <person name="Borodovsky M."/>
            <person name="Guigo R."/>
            <person name="Alvarado L."/>
            <person name="Berlin A."/>
            <person name="Borenstein D."/>
            <person name="Chen Z."/>
            <person name="Engels R."/>
            <person name="Freedman E."/>
            <person name="Gellesch M."/>
            <person name="Goldberg J."/>
            <person name="Griggs A."/>
            <person name="Gujja S."/>
            <person name="Heiman D."/>
            <person name="Hepburn T."/>
            <person name="Howarth C."/>
            <person name="Jen D."/>
            <person name="Larson L."/>
            <person name="Lewis B."/>
            <person name="Mehta T."/>
            <person name="Park D."/>
            <person name="Pearson M."/>
            <person name="Roberts A."/>
            <person name="Saif S."/>
            <person name="Shenoy N."/>
            <person name="Sisk P."/>
            <person name="Stolte C."/>
            <person name="Sykes S."/>
            <person name="Walk T."/>
            <person name="White J."/>
            <person name="Yandava C."/>
            <person name="Burger G."/>
            <person name="Gray M.W."/>
            <person name="Holland P.W.H."/>
            <person name="King N."/>
            <person name="Lang F.B.F."/>
            <person name="Roger A.J."/>
            <person name="Ruiz-Trillo I."/>
            <person name="Lander E."/>
            <person name="Nusbaum C."/>
        </authorList>
    </citation>
    <scope>NUCLEOTIDE SEQUENCE [LARGE SCALE GENOMIC DNA]</scope>
    <source>
        <strain evidence="3">ATCC 38327</strain>
    </source>
</reference>
<dbReference type="VEuPathDB" id="FungiDB:AMAG_00971"/>
<evidence type="ECO:0000313" key="3">
    <source>
        <dbReference type="Proteomes" id="UP000054350"/>
    </source>
</evidence>
<evidence type="ECO:0000313" key="2">
    <source>
        <dbReference type="EMBL" id="KNE55034.1"/>
    </source>
</evidence>
<keyword evidence="1" id="KW-0732">Signal</keyword>
<proteinExistence type="predicted"/>
<evidence type="ECO:0000256" key="1">
    <source>
        <dbReference type="SAM" id="SignalP"/>
    </source>
</evidence>
<accession>A0A0L0RY78</accession>
<feature type="signal peptide" evidence="1">
    <location>
        <begin position="1"/>
        <end position="22"/>
    </location>
</feature>
<dbReference type="AlphaFoldDB" id="A0A0L0RY78"/>
<reference evidence="2 3" key="1">
    <citation type="submission" date="2009-11" db="EMBL/GenBank/DDBJ databases">
        <title>Annotation of Allomyces macrogynus ATCC 38327.</title>
        <authorList>
            <consortium name="The Broad Institute Genome Sequencing Platform"/>
            <person name="Russ C."/>
            <person name="Cuomo C."/>
            <person name="Burger G."/>
            <person name="Gray M.W."/>
            <person name="Holland P.W.H."/>
            <person name="King N."/>
            <person name="Lang F.B.F."/>
            <person name="Roger A.J."/>
            <person name="Ruiz-Trillo I."/>
            <person name="Young S.K."/>
            <person name="Zeng Q."/>
            <person name="Gargeya S."/>
            <person name="Fitzgerald M."/>
            <person name="Haas B."/>
            <person name="Abouelleil A."/>
            <person name="Alvarado L."/>
            <person name="Arachchi H.M."/>
            <person name="Berlin A."/>
            <person name="Chapman S.B."/>
            <person name="Gearin G."/>
            <person name="Goldberg J."/>
            <person name="Griggs A."/>
            <person name="Gujja S."/>
            <person name="Hansen M."/>
            <person name="Heiman D."/>
            <person name="Howarth C."/>
            <person name="Larimer J."/>
            <person name="Lui A."/>
            <person name="MacDonald P.J.P."/>
            <person name="McCowen C."/>
            <person name="Montmayeur A."/>
            <person name="Murphy C."/>
            <person name="Neiman D."/>
            <person name="Pearson M."/>
            <person name="Priest M."/>
            <person name="Roberts A."/>
            <person name="Saif S."/>
            <person name="Shea T."/>
            <person name="Sisk P."/>
            <person name="Stolte C."/>
            <person name="Sykes S."/>
            <person name="Wortman J."/>
            <person name="Nusbaum C."/>
            <person name="Birren B."/>
        </authorList>
    </citation>
    <scope>NUCLEOTIDE SEQUENCE [LARGE SCALE GENOMIC DNA]</scope>
    <source>
        <strain evidence="2 3">ATCC 38327</strain>
    </source>
</reference>
<protein>
    <submittedName>
        <fullName evidence="2">Uncharacterized protein</fullName>
    </submittedName>
</protein>
<dbReference type="OrthoDB" id="5565765at2759"/>
<dbReference type="Proteomes" id="UP000054350">
    <property type="component" value="Unassembled WGS sequence"/>
</dbReference>
<feature type="chain" id="PRO_5005547747" evidence="1">
    <location>
        <begin position="23"/>
        <end position="379"/>
    </location>
</feature>
<organism evidence="2 3">
    <name type="scientific">Allomyces macrogynus (strain ATCC 38327)</name>
    <name type="common">Allomyces javanicus var. macrogynus</name>
    <dbReference type="NCBI Taxonomy" id="578462"/>
    <lineage>
        <taxon>Eukaryota</taxon>
        <taxon>Fungi</taxon>
        <taxon>Fungi incertae sedis</taxon>
        <taxon>Blastocladiomycota</taxon>
        <taxon>Blastocladiomycetes</taxon>
        <taxon>Blastocladiales</taxon>
        <taxon>Blastocladiaceae</taxon>
        <taxon>Allomyces</taxon>
    </lineage>
</organism>
<keyword evidence="3" id="KW-1185">Reference proteome</keyword>
<name>A0A0L0RY78_ALLM3</name>